<evidence type="ECO:0000256" key="14">
    <source>
        <dbReference type="ARBA" id="ARBA00044770"/>
    </source>
</evidence>
<evidence type="ECO:0000256" key="15">
    <source>
        <dbReference type="ARBA" id="ARBA00049902"/>
    </source>
</evidence>
<dbReference type="AlphaFoldDB" id="A0A2W1N2N5"/>
<dbReference type="GO" id="GO:0051301">
    <property type="term" value="P:cell division"/>
    <property type="evidence" value="ECO:0007669"/>
    <property type="project" value="UniProtKB-KW"/>
</dbReference>
<evidence type="ECO:0000256" key="16">
    <source>
        <dbReference type="SAM" id="Phobius"/>
    </source>
</evidence>
<keyword evidence="8 16" id="KW-0472">Membrane</keyword>
<evidence type="ECO:0000256" key="8">
    <source>
        <dbReference type="ARBA" id="ARBA00023136"/>
    </source>
</evidence>
<protein>
    <recommendedName>
        <fullName evidence="12">Probable peptidoglycan glycosyltransferase FtsW</fullName>
        <ecNumber evidence="14">2.4.99.28</ecNumber>
    </recommendedName>
    <alternativeName>
        <fullName evidence="13">Cell division protein FtsW</fullName>
    </alternativeName>
    <alternativeName>
        <fullName evidence="10">Cell wall polymerase</fullName>
    </alternativeName>
    <alternativeName>
        <fullName evidence="9">Peptidoglycan polymerase</fullName>
    </alternativeName>
</protein>
<name>A0A2W1N2N5_9FLAO</name>
<sequence length="394" mass="44002">MNTIFKYLKGDKNIWVITLLLGILSIVSVFSFIPILVKVKGLSYSFLFFKHFILLALGFVIMFVIHKLPFRVFSKLSKLIFYVAIILLVLTMFVGESVNGADRWLKIPLVPFSFQTSDFAKLALVLYLSKQLVKRRNEFGDLKIVGRHILLPIALTVFLILPSNLSTALIIGMIAFVLMIFAQFPWKWIGLSVGTGVMVFLMLLQIAKYYPQALPRVNTWNNRIENMFTAEENPQEQMQINNSLLAIKNGSFIGKGPGNGELKRYIPEAYADFYFAALVEEGGLVLALVLISLYLMLFYRMIRIALKIQEKNEYAALVVIGIGLIIMFSAIVNMLVCTKLIPVTGQNMPLLSMGGTSAWFTAIALGIVLSASRELETKSSESIVGSSSLQNAVS</sequence>
<keyword evidence="17" id="KW-0131">Cell cycle</keyword>
<dbReference type="GO" id="GO:0005886">
    <property type="term" value="C:plasma membrane"/>
    <property type="evidence" value="ECO:0007669"/>
    <property type="project" value="TreeGrafter"/>
</dbReference>
<organism evidence="17 18">
    <name type="scientific">Putridiphycobacter roseus</name>
    <dbReference type="NCBI Taxonomy" id="2219161"/>
    <lineage>
        <taxon>Bacteria</taxon>
        <taxon>Pseudomonadati</taxon>
        <taxon>Bacteroidota</taxon>
        <taxon>Flavobacteriia</taxon>
        <taxon>Flavobacteriales</taxon>
        <taxon>Crocinitomicaceae</taxon>
        <taxon>Putridiphycobacter</taxon>
    </lineage>
</organism>
<keyword evidence="5" id="KW-0133">Cell shape</keyword>
<accession>A0A2W1N2N5</accession>
<feature type="transmembrane region" description="Helical" evidence="16">
    <location>
        <begin position="14"/>
        <end position="37"/>
    </location>
</feature>
<dbReference type="EC" id="2.4.99.28" evidence="14"/>
<evidence type="ECO:0000256" key="9">
    <source>
        <dbReference type="ARBA" id="ARBA00032370"/>
    </source>
</evidence>
<feature type="transmembrane region" description="Helical" evidence="16">
    <location>
        <begin position="314"/>
        <end position="336"/>
    </location>
</feature>
<comment type="catalytic activity">
    <reaction evidence="15">
        <text>[GlcNAc-(1-&gt;4)-Mur2Ac(oyl-L-Ala-gamma-D-Glu-L-Lys-D-Ala-D-Ala)](n)-di-trans,octa-cis-undecaprenyl diphosphate + beta-D-GlcNAc-(1-&gt;4)-Mur2Ac(oyl-L-Ala-gamma-D-Glu-L-Lys-D-Ala-D-Ala)-di-trans,octa-cis-undecaprenyl diphosphate = [GlcNAc-(1-&gt;4)-Mur2Ac(oyl-L-Ala-gamma-D-Glu-L-Lys-D-Ala-D-Ala)](n+1)-di-trans,octa-cis-undecaprenyl diphosphate + di-trans,octa-cis-undecaprenyl diphosphate + H(+)</text>
        <dbReference type="Rhea" id="RHEA:23708"/>
        <dbReference type="Rhea" id="RHEA-COMP:9602"/>
        <dbReference type="Rhea" id="RHEA-COMP:9603"/>
        <dbReference type="ChEBI" id="CHEBI:15378"/>
        <dbReference type="ChEBI" id="CHEBI:58405"/>
        <dbReference type="ChEBI" id="CHEBI:60033"/>
        <dbReference type="ChEBI" id="CHEBI:78435"/>
        <dbReference type="EC" id="2.4.99.28"/>
    </reaction>
</comment>
<keyword evidence="17" id="KW-0132">Cell division</keyword>
<reference evidence="17 18" key="1">
    <citation type="submission" date="2018-06" db="EMBL/GenBank/DDBJ databases">
        <title>The draft genome sequence of Crocinitomix sp. SM1701.</title>
        <authorList>
            <person name="Zhang X."/>
        </authorList>
    </citation>
    <scope>NUCLEOTIDE SEQUENCE [LARGE SCALE GENOMIC DNA]</scope>
    <source>
        <strain evidence="17 18">SM1701</strain>
    </source>
</reference>
<comment type="similarity">
    <text evidence="11">Belongs to the SEDS family. FtsW subfamily.</text>
</comment>
<feature type="transmembrane region" description="Helical" evidence="16">
    <location>
        <begin position="149"/>
        <end position="182"/>
    </location>
</feature>
<dbReference type="GO" id="GO:0008360">
    <property type="term" value="P:regulation of cell shape"/>
    <property type="evidence" value="ECO:0007669"/>
    <property type="project" value="UniProtKB-KW"/>
</dbReference>
<keyword evidence="18" id="KW-1185">Reference proteome</keyword>
<evidence type="ECO:0000256" key="3">
    <source>
        <dbReference type="ARBA" id="ARBA00022679"/>
    </source>
</evidence>
<evidence type="ECO:0000256" key="7">
    <source>
        <dbReference type="ARBA" id="ARBA00022989"/>
    </source>
</evidence>
<feature type="transmembrane region" description="Helical" evidence="16">
    <location>
        <begin position="283"/>
        <end position="302"/>
    </location>
</feature>
<dbReference type="GO" id="GO:0009252">
    <property type="term" value="P:peptidoglycan biosynthetic process"/>
    <property type="evidence" value="ECO:0007669"/>
    <property type="project" value="UniProtKB-KW"/>
</dbReference>
<dbReference type="GO" id="GO:0032153">
    <property type="term" value="C:cell division site"/>
    <property type="evidence" value="ECO:0007669"/>
    <property type="project" value="TreeGrafter"/>
</dbReference>
<dbReference type="GO" id="GO:0008955">
    <property type="term" value="F:peptidoglycan glycosyltransferase activity"/>
    <property type="evidence" value="ECO:0007669"/>
    <property type="project" value="UniProtKB-EC"/>
</dbReference>
<dbReference type="GO" id="GO:0015648">
    <property type="term" value="F:lipid-linked peptidoglycan transporter activity"/>
    <property type="evidence" value="ECO:0007669"/>
    <property type="project" value="TreeGrafter"/>
</dbReference>
<evidence type="ECO:0000256" key="5">
    <source>
        <dbReference type="ARBA" id="ARBA00022960"/>
    </source>
</evidence>
<evidence type="ECO:0000256" key="10">
    <source>
        <dbReference type="ARBA" id="ARBA00033270"/>
    </source>
</evidence>
<keyword evidence="2" id="KW-0328">Glycosyltransferase</keyword>
<feature type="transmembrane region" description="Helical" evidence="16">
    <location>
        <begin position="76"/>
        <end position="95"/>
    </location>
</feature>
<dbReference type="EMBL" id="QKSB01000001">
    <property type="protein sequence ID" value="PZE18567.1"/>
    <property type="molecule type" value="Genomic_DNA"/>
</dbReference>
<keyword evidence="7 16" id="KW-1133">Transmembrane helix</keyword>
<feature type="transmembrane region" description="Helical" evidence="16">
    <location>
        <begin position="43"/>
        <end position="64"/>
    </location>
</feature>
<keyword evidence="4 16" id="KW-0812">Transmembrane</keyword>
<comment type="subcellular location">
    <subcellularLocation>
        <location evidence="1">Membrane</location>
        <topology evidence="1">Multi-pass membrane protein</topology>
    </subcellularLocation>
</comment>
<dbReference type="RefSeq" id="WP_111061468.1">
    <property type="nucleotide sequence ID" value="NZ_JBHUCU010000007.1"/>
</dbReference>
<evidence type="ECO:0000313" key="18">
    <source>
        <dbReference type="Proteomes" id="UP000249248"/>
    </source>
</evidence>
<evidence type="ECO:0000313" key="17">
    <source>
        <dbReference type="EMBL" id="PZE18567.1"/>
    </source>
</evidence>
<feature type="transmembrane region" description="Helical" evidence="16">
    <location>
        <begin position="188"/>
        <end position="207"/>
    </location>
</feature>
<gene>
    <name evidence="17" type="ORF">DNU06_01670</name>
</gene>
<evidence type="ECO:0000256" key="12">
    <source>
        <dbReference type="ARBA" id="ARBA00041185"/>
    </source>
</evidence>
<dbReference type="PANTHER" id="PTHR30474:SF2">
    <property type="entry name" value="PEPTIDOGLYCAN GLYCOSYLTRANSFERASE FTSW-RELATED"/>
    <property type="match status" value="1"/>
</dbReference>
<dbReference type="InterPro" id="IPR001182">
    <property type="entry name" value="FtsW/RodA"/>
</dbReference>
<keyword evidence="6" id="KW-0573">Peptidoglycan synthesis</keyword>
<evidence type="ECO:0000256" key="4">
    <source>
        <dbReference type="ARBA" id="ARBA00022692"/>
    </source>
</evidence>
<evidence type="ECO:0000256" key="6">
    <source>
        <dbReference type="ARBA" id="ARBA00022984"/>
    </source>
</evidence>
<feature type="transmembrane region" description="Helical" evidence="16">
    <location>
        <begin position="348"/>
        <end position="371"/>
    </location>
</feature>
<evidence type="ECO:0000256" key="1">
    <source>
        <dbReference type="ARBA" id="ARBA00004141"/>
    </source>
</evidence>
<comment type="caution">
    <text evidence="17">The sequence shown here is derived from an EMBL/GenBank/DDBJ whole genome shotgun (WGS) entry which is preliminary data.</text>
</comment>
<dbReference type="Proteomes" id="UP000249248">
    <property type="component" value="Unassembled WGS sequence"/>
</dbReference>
<dbReference type="OrthoDB" id="9812661at2"/>
<dbReference type="Pfam" id="PF01098">
    <property type="entry name" value="FTSW_RODA_SPOVE"/>
    <property type="match status" value="1"/>
</dbReference>
<evidence type="ECO:0000256" key="2">
    <source>
        <dbReference type="ARBA" id="ARBA00022676"/>
    </source>
</evidence>
<evidence type="ECO:0000256" key="13">
    <source>
        <dbReference type="ARBA" id="ARBA00041418"/>
    </source>
</evidence>
<dbReference type="PANTHER" id="PTHR30474">
    <property type="entry name" value="CELL CYCLE PROTEIN"/>
    <property type="match status" value="1"/>
</dbReference>
<proteinExistence type="inferred from homology"/>
<keyword evidence="3" id="KW-0808">Transferase</keyword>
<evidence type="ECO:0000256" key="11">
    <source>
        <dbReference type="ARBA" id="ARBA00038053"/>
    </source>
</evidence>